<reference evidence="2" key="2">
    <citation type="journal article" date="2023" name="Science">
        <title>Genomic signatures of disease resistance in endangered staghorn corals.</title>
        <authorList>
            <person name="Vollmer S.V."/>
            <person name="Selwyn J.D."/>
            <person name="Despard B.A."/>
            <person name="Roesel C.L."/>
        </authorList>
    </citation>
    <scope>NUCLEOTIDE SEQUENCE</scope>
    <source>
        <strain evidence="2">K2</strain>
    </source>
</reference>
<protein>
    <recommendedName>
        <fullName evidence="1">Endonuclease/exonuclease/phosphatase domain-containing protein</fullName>
    </recommendedName>
</protein>
<comment type="caution">
    <text evidence="2">The sequence shown here is derived from an EMBL/GenBank/DDBJ whole genome shotgun (WGS) entry which is preliminary data.</text>
</comment>
<name>A0AAD9QP54_ACRCE</name>
<dbReference type="AlphaFoldDB" id="A0AAD9QP54"/>
<accession>A0AAD9QP54</accession>
<dbReference type="InterPro" id="IPR036691">
    <property type="entry name" value="Endo/exonu/phosph_ase_sf"/>
</dbReference>
<evidence type="ECO:0000313" key="2">
    <source>
        <dbReference type="EMBL" id="KAK2564561.1"/>
    </source>
</evidence>
<dbReference type="Proteomes" id="UP001249851">
    <property type="component" value="Unassembled WGS sequence"/>
</dbReference>
<organism evidence="2 3">
    <name type="scientific">Acropora cervicornis</name>
    <name type="common">Staghorn coral</name>
    <dbReference type="NCBI Taxonomy" id="6130"/>
    <lineage>
        <taxon>Eukaryota</taxon>
        <taxon>Metazoa</taxon>
        <taxon>Cnidaria</taxon>
        <taxon>Anthozoa</taxon>
        <taxon>Hexacorallia</taxon>
        <taxon>Scleractinia</taxon>
        <taxon>Astrocoeniina</taxon>
        <taxon>Acroporidae</taxon>
        <taxon>Acropora</taxon>
    </lineage>
</organism>
<dbReference type="EMBL" id="JARQWQ010000022">
    <property type="protein sequence ID" value="KAK2564561.1"/>
    <property type="molecule type" value="Genomic_DNA"/>
</dbReference>
<sequence>MFRKEPLKVPDLDLDKCLCAYRMSELSKERNKAIEAAESINAIQKPKLSKADKRGINLLNLCPLKRIHESKQDKSPYPPASEVELLHLNIRSLKDRTHLLELRELASERKSSIITISETWLNTSVTSAEIQINGYKPHRLDWLHKRGQEIKIGFFICLTYRPDDSPLSSFEEVLKPKYIQALTLNKPIIILGDLNCNGLEKSCPKFKALGKFCSDMNLKKQISAPTRIPPYTQTLLDVIMVCSNFSVRNSGVIQRPISDHSIVFTHLKIKKQKTIPHYHYNGKQFACDLAKEADALLTTFDKPDVNSKLKNLMDTLKHILDSHALQKQIKIHGRPCPFVNKEIKDMMKFRDILLKKFVRTHEDTDWCNFESRDQVKKMLRDAENNYTFDDVQANKNSPRALWKMINRAVPSKENQQSSYTKDLSTITNEFNLFFSKVGQKVAETSQSLMEKNNIRARLRLSDTNSSSNTFQ</sequence>
<dbReference type="SUPFAM" id="SSF56219">
    <property type="entry name" value="DNase I-like"/>
    <property type="match status" value="1"/>
</dbReference>
<evidence type="ECO:0000313" key="3">
    <source>
        <dbReference type="Proteomes" id="UP001249851"/>
    </source>
</evidence>
<reference evidence="2" key="1">
    <citation type="journal article" date="2023" name="G3 (Bethesda)">
        <title>Whole genome assembly and annotation of the endangered Caribbean coral Acropora cervicornis.</title>
        <authorList>
            <person name="Selwyn J.D."/>
            <person name="Vollmer S.V."/>
        </authorList>
    </citation>
    <scope>NUCLEOTIDE SEQUENCE</scope>
    <source>
        <strain evidence="2">K2</strain>
    </source>
</reference>
<dbReference type="GO" id="GO:0031012">
    <property type="term" value="C:extracellular matrix"/>
    <property type="evidence" value="ECO:0007669"/>
    <property type="project" value="TreeGrafter"/>
</dbReference>
<dbReference type="Gene3D" id="3.60.10.10">
    <property type="entry name" value="Endonuclease/exonuclease/phosphatase"/>
    <property type="match status" value="1"/>
</dbReference>
<dbReference type="Pfam" id="PF03372">
    <property type="entry name" value="Exo_endo_phos"/>
    <property type="match status" value="1"/>
</dbReference>
<dbReference type="GO" id="GO:0003824">
    <property type="term" value="F:catalytic activity"/>
    <property type="evidence" value="ECO:0007669"/>
    <property type="project" value="InterPro"/>
</dbReference>
<proteinExistence type="predicted"/>
<evidence type="ECO:0000259" key="1">
    <source>
        <dbReference type="Pfam" id="PF03372"/>
    </source>
</evidence>
<dbReference type="PANTHER" id="PTHR33395">
    <property type="entry name" value="TRANSCRIPTASE, PUTATIVE-RELATED-RELATED"/>
    <property type="match status" value="1"/>
</dbReference>
<dbReference type="InterPro" id="IPR005135">
    <property type="entry name" value="Endo/exonuclease/phosphatase"/>
</dbReference>
<gene>
    <name evidence="2" type="ORF">P5673_012012</name>
</gene>
<feature type="domain" description="Endonuclease/exonuclease/phosphatase" evidence="1">
    <location>
        <begin position="88"/>
        <end position="260"/>
    </location>
</feature>
<keyword evidence="3" id="KW-1185">Reference proteome</keyword>
<dbReference type="PANTHER" id="PTHR33395:SF22">
    <property type="entry name" value="REVERSE TRANSCRIPTASE DOMAIN-CONTAINING PROTEIN"/>
    <property type="match status" value="1"/>
</dbReference>